<name>A0ACC0JKE1_CHOFU</name>
<reference evidence="1 2" key="1">
    <citation type="journal article" date="2022" name="Genome Biol. Evol.">
        <title>The Spruce Budworm Genome: Reconstructing the Evolutionary History of Antifreeze Proteins.</title>
        <authorList>
            <person name="Beliveau C."/>
            <person name="Gagne P."/>
            <person name="Picq S."/>
            <person name="Vernygora O."/>
            <person name="Keeling C.I."/>
            <person name="Pinkney K."/>
            <person name="Doucet D."/>
            <person name="Wen F."/>
            <person name="Johnston J.S."/>
            <person name="Maaroufi H."/>
            <person name="Boyle B."/>
            <person name="Laroche J."/>
            <person name="Dewar K."/>
            <person name="Juretic N."/>
            <person name="Blackburn G."/>
            <person name="Nisole A."/>
            <person name="Brunet B."/>
            <person name="Brandao M."/>
            <person name="Lumley L."/>
            <person name="Duan J."/>
            <person name="Quan G."/>
            <person name="Lucarotti C.J."/>
            <person name="Roe A.D."/>
            <person name="Sperling F.A.H."/>
            <person name="Levesque R.C."/>
            <person name="Cusson M."/>
        </authorList>
    </citation>
    <scope>NUCLEOTIDE SEQUENCE [LARGE SCALE GENOMIC DNA]</scope>
    <source>
        <strain evidence="1">Glfc:IPQL:Cfum</strain>
    </source>
</reference>
<proteinExistence type="predicted"/>
<protein>
    <submittedName>
        <fullName evidence="1">Uncharacterized protein</fullName>
    </submittedName>
</protein>
<dbReference type="Proteomes" id="UP001064048">
    <property type="component" value="Chromosome 4"/>
</dbReference>
<sequence length="661" mass="72893">MQGPDAGSEHPGCRWLRRFCHVPPSPVLRLYIPGSPSHLAQLNLLPSHIQYQHSLQILQLLFPLNAYYFYIFHNARMDGKVVIVTGGASGTGLETAKGLAARGARVIITSKNVSRGAAAQQEIIQSTSNPNVCSLLLDLSSLYSIRKFSNHILRTEKRLDVLINNASACGLGNHVTKDGLHLGMQVNYFGPFLLTRLLLPLLKCSAPSRIINVSSIKHHYAEVDFDNLNMERYWSDHLVYANKLSHRLEGSGVTVNALHPAVSSNNILRNIPYNSVRKVVEKGKLTCGICRSSNHMVGKVVIVTGANCGIGLETAKNLAERGARVILACRNARRAAAAKEEIVKFSGNSDVHFVPLDLASLRSVREFSDHILKTENRIDVLINNAGAGGIGNYKTEDGLHVGMQVNYFGPFLLTCLLLPKLKSSAPSRIVNVSSILHKYGEMDFDNLNMEKYWSDYLVYANSKLYINLMTLELAERLKGTGVTVNALHPGVAATNIFRNLPIAAVRTVVEKAIGFMFQSAWEASQTVLYLTVSPQLKLPNYLCAAYSSDALESWEEIKAESFINLRQSRLKVVCKRYDIARPAYVHSSHFACPLIGGAGAFNTRRCIVIYYSRISTEKVEFIRAEDIDMTRPYLDATTSKSKKLASRAGRGSASVNDSESG</sequence>
<gene>
    <name evidence="1" type="ORF">MSG28_002864</name>
</gene>
<comment type="caution">
    <text evidence="1">The sequence shown here is derived from an EMBL/GenBank/DDBJ whole genome shotgun (WGS) entry which is preliminary data.</text>
</comment>
<evidence type="ECO:0000313" key="2">
    <source>
        <dbReference type="Proteomes" id="UP001064048"/>
    </source>
</evidence>
<organism evidence="1 2">
    <name type="scientific">Choristoneura fumiferana</name>
    <name type="common">Spruce budworm moth</name>
    <name type="synonym">Archips fumiferana</name>
    <dbReference type="NCBI Taxonomy" id="7141"/>
    <lineage>
        <taxon>Eukaryota</taxon>
        <taxon>Metazoa</taxon>
        <taxon>Ecdysozoa</taxon>
        <taxon>Arthropoda</taxon>
        <taxon>Hexapoda</taxon>
        <taxon>Insecta</taxon>
        <taxon>Pterygota</taxon>
        <taxon>Neoptera</taxon>
        <taxon>Endopterygota</taxon>
        <taxon>Lepidoptera</taxon>
        <taxon>Glossata</taxon>
        <taxon>Ditrysia</taxon>
        <taxon>Tortricoidea</taxon>
        <taxon>Tortricidae</taxon>
        <taxon>Tortricinae</taxon>
        <taxon>Choristoneura</taxon>
    </lineage>
</organism>
<evidence type="ECO:0000313" key="1">
    <source>
        <dbReference type="EMBL" id="KAI8424315.1"/>
    </source>
</evidence>
<dbReference type="EMBL" id="CM046104">
    <property type="protein sequence ID" value="KAI8424315.1"/>
    <property type="molecule type" value="Genomic_DNA"/>
</dbReference>
<keyword evidence="2" id="KW-1185">Reference proteome</keyword>
<accession>A0ACC0JKE1</accession>